<dbReference type="Proteomes" id="UP000694941">
    <property type="component" value="Unplaced"/>
</dbReference>
<evidence type="ECO:0000256" key="11">
    <source>
        <dbReference type="ARBA" id="ARBA00023180"/>
    </source>
</evidence>
<evidence type="ECO:0000256" key="9">
    <source>
        <dbReference type="ARBA" id="ARBA00023034"/>
    </source>
</evidence>
<name>A0ABM1RUS0_LIMPO</name>
<dbReference type="InterPro" id="IPR055270">
    <property type="entry name" value="Glyco_tran_10_C"/>
</dbReference>
<feature type="transmembrane region" description="Helical" evidence="12">
    <location>
        <begin position="7"/>
        <end position="27"/>
    </location>
</feature>
<evidence type="ECO:0000313" key="16">
    <source>
        <dbReference type="RefSeq" id="XP_022235125.1"/>
    </source>
</evidence>
<dbReference type="Pfam" id="PF17039">
    <property type="entry name" value="Glyco_tran_10_N"/>
    <property type="match status" value="1"/>
</dbReference>
<evidence type="ECO:0000313" key="15">
    <source>
        <dbReference type="Proteomes" id="UP000694941"/>
    </source>
</evidence>
<protein>
    <recommendedName>
        <fullName evidence="12">Fucosyltransferase</fullName>
        <ecNumber evidence="12">2.4.1.-</ecNumber>
    </recommendedName>
</protein>
<evidence type="ECO:0000256" key="8">
    <source>
        <dbReference type="ARBA" id="ARBA00022989"/>
    </source>
</evidence>
<evidence type="ECO:0000256" key="4">
    <source>
        <dbReference type="ARBA" id="ARBA00022676"/>
    </source>
</evidence>
<keyword evidence="7" id="KW-0735">Signal-anchor</keyword>
<gene>
    <name evidence="16" type="primary">LOC106475259</name>
</gene>
<comment type="subcellular location">
    <subcellularLocation>
        <location evidence="1 12">Golgi apparatus</location>
        <location evidence="1 12">Golgi stack membrane</location>
        <topology evidence="1 12">Single-pass type II membrane protein</topology>
    </subcellularLocation>
</comment>
<keyword evidence="6 12" id="KW-0812">Transmembrane</keyword>
<evidence type="ECO:0000256" key="10">
    <source>
        <dbReference type="ARBA" id="ARBA00023136"/>
    </source>
</evidence>
<evidence type="ECO:0000256" key="5">
    <source>
        <dbReference type="ARBA" id="ARBA00022679"/>
    </source>
</evidence>
<dbReference type="EC" id="2.4.1.-" evidence="12"/>
<evidence type="ECO:0000256" key="1">
    <source>
        <dbReference type="ARBA" id="ARBA00004447"/>
    </source>
</evidence>
<sequence length="341" mass="40261">MRYLWNLKIVIFLSFFIIMLFVMASYFSDTEKEPSKVILLWTSFFGEKDYISPLKNLHCERQDCVITSNRNMLKNSDAIIFHLRDMNLEDLPDFRLSNQRWVMLHHESPPHTPNTLTSLEGFFNWSATYRRDSDIFLSPVVTPLKKAVLKQQDFHKEKSLLAVWFASNCITPSNREVYVRELQQAVPVDVYGSCGDRECLPKMSTKCYKEASQKYFFYLAFENSMCKDYITEKFFNVLDTDMVPVVLGGADYTQFAPPNSFINALDFSSPQHLGKYLQNVARNATLYNKFLEWKQYFKLEQTHYACDICKKLHDHNEPVKIYHNLYNWWFIEANCKSWTTE</sequence>
<dbReference type="SUPFAM" id="SSF53756">
    <property type="entry name" value="UDP-Glycosyltransferase/glycogen phosphorylase"/>
    <property type="match status" value="1"/>
</dbReference>
<keyword evidence="4 12" id="KW-0328">Glycosyltransferase</keyword>
<dbReference type="GeneID" id="106475259"/>
<keyword evidence="15" id="KW-1185">Reference proteome</keyword>
<evidence type="ECO:0000256" key="6">
    <source>
        <dbReference type="ARBA" id="ARBA00022692"/>
    </source>
</evidence>
<dbReference type="PANTHER" id="PTHR48438">
    <property type="entry name" value="ALPHA-(1,3)-FUCOSYLTRANSFERASE C-RELATED"/>
    <property type="match status" value="1"/>
</dbReference>
<evidence type="ECO:0000259" key="14">
    <source>
        <dbReference type="Pfam" id="PF17039"/>
    </source>
</evidence>
<keyword evidence="9 12" id="KW-0333">Golgi apparatus</keyword>
<comment type="pathway">
    <text evidence="2">Protein modification; protein glycosylation.</text>
</comment>
<evidence type="ECO:0000256" key="2">
    <source>
        <dbReference type="ARBA" id="ARBA00004922"/>
    </source>
</evidence>
<feature type="domain" description="Fucosyltransferase C-terminal" evidence="13">
    <location>
        <begin position="156"/>
        <end position="328"/>
    </location>
</feature>
<evidence type="ECO:0000259" key="13">
    <source>
        <dbReference type="Pfam" id="PF00852"/>
    </source>
</evidence>
<organism evidence="15 16">
    <name type="scientific">Limulus polyphemus</name>
    <name type="common">Atlantic horseshoe crab</name>
    <dbReference type="NCBI Taxonomy" id="6850"/>
    <lineage>
        <taxon>Eukaryota</taxon>
        <taxon>Metazoa</taxon>
        <taxon>Ecdysozoa</taxon>
        <taxon>Arthropoda</taxon>
        <taxon>Chelicerata</taxon>
        <taxon>Merostomata</taxon>
        <taxon>Xiphosura</taxon>
        <taxon>Limulidae</taxon>
        <taxon>Limulus</taxon>
    </lineage>
</organism>
<dbReference type="PANTHER" id="PTHR48438:SF1">
    <property type="entry name" value="ALPHA-(1,3)-FUCOSYLTRANSFERASE C-RELATED"/>
    <property type="match status" value="1"/>
</dbReference>
<keyword evidence="5 12" id="KW-0808">Transferase</keyword>
<comment type="similarity">
    <text evidence="3 12">Belongs to the glycosyltransferase 10 family.</text>
</comment>
<proteinExistence type="inferred from homology"/>
<keyword evidence="8 12" id="KW-1133">Transmembrane helix</keyword>
<reference evidence="16" key="1">
    <citation type="submission" date="2025-08" db="UniProtKB">
        <authorList>
            <consortium name="RefSeq"/>
        </authorList>
    </citation>
    <scope>IDENTIFICATION</scope>
    <source>
        <tissue evidence="16">Muscle</tissue>
    </source>
</reference>
<evidence type="ECO:0000256" key="3">
    <source>
        <dbReference type="ARBA" id="ARBA00008919"/>
    </source>
</evidence>
<feature type="domain" description="Fucosyltransferase N-terminal" evidence="14">
    <location>
        <begin position="34"/>
        <end position="137"/>
    </location>
</feature>
<dbReference type="Gene3D" id="3.40.50.11660">
    <property type="entry name" value="Glycosyl transferase family 10, C-terminal domain"/>
    <property type="match status" value="1"/>
</dbReference>
<dbReference type="InterPro" id="IPR001503">
    <property type="entry name" value="Glyco_trans_10"/>
</dbReference>
<keyword evidence="11" id="KW-0325">Glycoprotein</keyword>
<accession>A0ABM1RUS0</accession>
<evidence type="ECO:0000256" key="7">
    <source>
        <dbReference type="ARBA" id="ARBA00022968"/>
    </source>
</evidence>
<dbReference type="InterPro" id="IPR031481">
    <property type="entry name" value="Glyco_tran_10_N"/>
</dbReference>
<dbReference type="InterPro" id="IPR038577">
    <property type="entry name" value="GT10-like_C_sf"/>
</dbReference>
<evidence type="ECO:0000256" key="12">
    <source>
        <dbReference type="RuleBase" id="RU003832"/>
    </source>
</evidence>
<keyword evidence="10 12" id="KW-0472">Membrane</keyword>
<dbReference type="Pfam" id="PF00852">
    <property type="entry name" value="Glyco_transf_10"/>
    <property type="match status" value="1"/>
</dbReference>
<dbReference type="RefSeq" id="XP_022235125.1">
    <property type="nucleotide sequence ID" value="XM_022379417.1"/>
</dbReference>